<dbReference type="PANTHER" id="PTHR13939:SF0">
    <property type="entry name" value="NMN AMIDOHYDROLASE-LIKE PROTEIN YFAY"/>
    <property type="match status" value="1"/>
</dbReference>
<dbReference type="Pfam" id="PF02464">
    <property type="entry name" value="CinA"/>
    <property type="match status" value="1"/>
</dbReference>
<protein>
    <recommendedName>
        <fullName evidence="1">CinA-like protein</fullName>
    </recommendedName>
</protein>
<dbReference type="InterPro" id="IPR036425">
    <property type="entry name" value="MoaB/Mog-like_dom_sf"/>
</dbReference>
<evidence type="ECO:0000313" key="4">
    <source>
        <dbReference type="Proteomes" id="UP000294752"/>
    </source>
</evidence>
<keyword evidence="4" id="KW-1185">Reference proteome</keyword>
<dbReference type="Gene3D" id="3.40.980.10">
    <property type="entry name" value="MoaB/Mog-like domain"/>
    <property type="match status" value="1"/>
</dbReference>
<dbReference type="Pfam" id="PF00994">
    <property type="entry name" value="MoCF_biosynth"/>
    <property type="match status" value="1"/>
</dbReference>
<dbReference type="SUPFAM" id="SSF142433">
    <property type="entry name" value="CinA-like"/>
    <property type="match status" value="1"/>
</dbReference>
<dbReference type="NCBIfam" id="TIGR00200">
    <property type="entry name" value="cinA_nterm"/>
    <property type="match status" value="1"/>
</dbReference>
<accession>A0A4R7CW67</accession>
<dbReference type="SMART" id="SM00852">
    <property type="entry name" value="MoCF_biosynth"/>
    <property type="match status" value="1"/>
</dbReference>
<dbReference type="InterPro" id="IPR050101">
    <property type="entry name" value="CinA"/>
</dbReference>
<dbReference type="CDD" id="cd00885">
    <property type="entry name" value="cinA"/>
    <property type="match status" value="1"/>
</dbReference>
<dbReference type="InterPro" id="IPR008135">
    <property type="entry name" value="Competence-induced_CinA"/>
</dbReference>
<dbReference type="InterPro" id="IPR036653">
    <property type="entry name" value="CinA-like_C"/>
</dbReference>
<feature type="domain" description="MoaB/Mog" evidence="2">
    <location>
        <begin position="4"/>
        <end position="171"/>
    </location>
</feature>
<dbReference type="PANTHER" id="PTHR13939">
    <property type="entry name" value="NICOTINAMIDE-NUCLEOTIDE AMIDOHYDROLASE PNCC"/>
    <property type="match status" value="1"/>
</dbReference>
<dbReference type="RefSeq" id="WP_133641082.1">
    <property type="nucleotide sequence ID" value="NZ_SNZV01000006.1"/>
</dbReference>
<gene>
    <name evidence="3" type="ORF">B0I21_106329</name>
</gene>
<dbReference type="Pfam" id="PF18146">
    <property type="entry name" value="CinA_KH"/>
    <property type="match status" value="1"/>
</dbReference>
<evidence type="ECO:0000259" key="2">
    <source>
        <dbReference type="SMART" id="SM00852"/>
    </source>
</evidence>
<proteinExistence type="inferred from homology"/>
<dbReference type="Gene3D" id="3.30.70.2860">
    <property type="match status" value="1"/>
</dbReference>
<organism evidence="3 4">
    <name type="scientific">Sphingobacterium paludis</name>
    <dbReference type="NCBI Taxonomy" id="1476465"/>
    <lineage>
        <taxon>Bacteria</taxon>
        <taxon>Pseudomonadati</taxon>
        <taxon>Bacteroidota</taxon>
        <taxon>Sphingobacteriia</taxon>
        <taxon>Sphingobacteriales</taxon>
        <taxon>Sphingobacteriaceae</taxon>
        <taxon>Sphingobacterium</taxon>
    </lineage>
</organism>
<evidence type="ECO:0000256" key="1">
    <source>
        <dbReference type="HAMAP-Rule" id="MF_00226"/>
    </source>
</evidence>
<dbReference type="EMBL" id="SNZV01000006">
    <property type="protein sequence ID" value="TDS12470.1"/>
    <property type="molecule type" value="Genomic_DNA"/>
</dbReference>
<comment type="caution">
    <text evidence="3">The sequence shown here is derived from an EMBL/GenBank/DDBJ whole genome shotgun (WGS) entry which is preliminary data.</text>
</comment>
<dbReference type="InterPro" id="IPR041424">
    <property type="entry name" value="CinA_KH"/>
</dbReference>
<reference evidence="3 4" key="1">
    <citation type="submission" date="2019-03" db="EMBL/GenBank/DDBJ databases">
        <title>Genomic Encyclopedia of Type Strains, Phase III (KMG-III): the genomes of soil and plant-associated and newly described type strains.</title>
        <authorList>
            <person name="Whitman W."/>
        </authorList>
    </citation>
    <scope>NUCLEOTIDE SEQUENCE [LARGE SCALE GENOMIC DNA]</scope>
    <source>
        <strain evidence="3 4">CGMCC 1.12801</strain>
    </source>
</reference>
<dbReference type="NCBIfam" id="TIGR00177">
    <property type="entry name" value="molyb_syn"/>
    <property type="match status" value="1"/>
</dbReference>
<name>A0A4R7CW67_9SPHI</name>
<evidence type="ECO:0000313" key="3">
    <source>
        <dbReference type="EMBL" id="TDS12470.1"/>
    </source>
</evidence>
<sequence>MKAEIITIGDEILNGQIVDTNSAWIAQQFAPIQIAVKQISSIADTASAIVDALQQAEERADIIVITGGLGPTKDDVTKHTAATYFNTGLVRDPQVLLHVQEIFSRSRTGDMPDINKQQADVLANAHVLFNDVGTAPGMFVRQNGKYYFFLPGVPYEMKFLIEHRVLPILRDLSPSTFVYNAHLITVGIGESHLARQIEDIENAMPAFVKLAYLPKLGMVRLRFTAVGTDHSLLKAETDRLASLVATRLGSYVVAQEDISFQEVIVRRFSEKGLRLATAESCTGGNIAAELTAIAGASQMFQGGVVAYANQVKVDVLQVDVATLQTFGAVSEAVVRQMAEGAKRTFDTDYAIATSGVAGPGGGSPEKPVGMVCIAISGKTETIVQTYQFKNDRAINIQRATIAALTMLWNLFQKEESDPVE</sequence>
<dbReference type="SUPFAM" id="SSF53218">
    <property type="entry name" value="Molybdenum cofactor biosynthesis proteins"/>
    <property type="match status" value="1"/>
</dbReference>
<dbReference type="Gene3D" id="3.90.950.20">
    <property type="entry name" value="CinA-like"/>
    <property type="match status" value="1"/>
</dbReference>
<dbReference type="InterPro" id="IPR001453">
    <property type="entry name" value="MoaB/Mog_dom"/>
</dbReference>
<dbReference type="OrthoDB" id="9801454at2"/>
<comment type="similarity">
    <text evidence="1">Belongs to the CinA family.</text>
</comment>
<dbReference type="InterPro" id="IPR008136">
    <property type="entry name" value="CinA_C"/>
</dbReference>
<dbReference type="HAMAP" id="MF_00226_B">
    <property type="entry name" value="CinA_B"/>
    <property type="match status" value="1"/>
</dbReference>
<dbReference type="Proteomes" id="UP000294752">
    <property type="component" value="Unassembled WGS sequence"/>
</dbReference>
<dbReference type="PIRSF" id="PIRSF006728">
    <property type="entry name" value="CinA"/>
    <property type="match status" value="1"/>
</dbReference>
<dbReference type="NCBIfam" id="TIGR00199">
    <property type="entry name" value="PncC_domain"/>
    <property type="match status" value="1"/>
</dbReference>
<dbReference type="AlphaFoldDB" id="A0A4R7CW67"/>
<dbReference type="NCBIfam" id="NF001813">
    <property type="entry name" value="PRK00549.1"/>
    <property type="match status" value="1"/>
</dbReference>